<feature type="domain" description="Band 7" evidence="8">
    <location>
        <begin position="19"/>
        <end position="184"/>
    </location>
</feature>
<keyword evidence="9" id="KW-0378">Hydrolase</keyword>
<dbReference type="PIRSF" id="PIRSF005651">
    <property type="entry name" value="HflC"/>
    <property type="match status" value="1"/>
</dbReference>
<sequence precursor="true">MKKIVIPVVVFLTLILILTGAYIVKEDEYACIKRFGKVIDIKDSAGLYFKVPFLDSKFELPKKKILYDLQPSNVLTEDKKAMVVDNYVVWKISDPLEFYKSVGLVSEAEKRIDAAVYNAVKNTMGTLKQNSIINEKLSARGEFNATVKEEVANQIKHYGIDIIDVKIKKLDLPIENEESVYKRMISEREKIAEQFIAEGEYEAQKIKNEVDKEVAILISQAKAKEQELLGEGEAEYMKILADAYSGEKMEFYEFIRSLEAMKTSLKGEKTLVLPLDSPITKYLISDK</sequence>
<name>G8M1C8_ACECE</name>
<dbReference type="GO" id="GO:0006508">
    <property type="term" value="P:proteolysis"/>
    <property type="evidence" value="ECO:0007669"/>
    <property type="project" value="UniProtKB-KW"/>
</dbReference>
<dbReference type="HOGENOM" id="CLU_059167_1_0_9"/>
<dbReference type="InterPro" id="IPR036013">
    <property type="entry name" value="Band_7/SPFH_dom_sf"/>
</dbReference>
<comment type="similarity">
    <text evidence="2 6">Belongs to the band 7/mec-2 family. HflC subfamily.</text>
</comment>
<evidence type="ECO:0000256" key="2">
    <source>
        <dbReference type="ARBA" id="ARBA00007862"/>
    </source>
</evidence>
<dbReference type="AlphaFoldDB" id="G8M1C8"/>
<evidence type="ECO:0000256" key="1">
    <source>
        <dbReference type="ARBA" id="ARBA00004370"/>
    </source>
</evidence>
<dbReference type="PANTHER" id="PTHR42911:SF1">
    <property type="entry name" value="MODULATOR OF FTSH PROTEASE HFLC"/>
    <property type="match status" value="1"/>
</dbReference>
<dbReference type="KEGG" id="ccl:Clocl_1454"/>
<evidence type="ECO:0000256" key="6">
    <source>
        <dbReference type="PIRNR" id="PIRNR005651"/>
    </source>
</evidence>
<evidence type="ECO:0000256" key="3">
    <source>
        <dbReference type="ARBA" id="ARBA00022692"/>
    </source>
</evidence>
<dbReference type="Proteomes" id="UP000005435">
    <property type="component" value="Chromosome"/>
</dbReference>
<keyword evidence="10" id="KW-1185">Reference proteome</keyword>
<keyword evidence="5" id="KW-0472">Membrane</keyword>
<reference evidence="10" key="1">
    <citation type="submission" date="2011-12" db="EMBL/GenBank/DDBJ databases">
        <title>Complete sequence of Clostridium clariflavum DSM 19732.</title>
        <authorList>
            <consortium name="US DOE Joint Genome Institute"/>
            <person name="Lucas S."/>
            <person name="Han J."/>
            <person name="Lapidus A."/>
            <person name="Cheng J.-F."/>
            <person name="Goodwin L."/>
            <person name="Pitluck S."/>
            <person name="Peters L."/>
            <person name="Teshima H."/>
            <person name="Detter J.C."/>
            <person name="Han C."/>
            <person name="Tapia R."/>
            <person name="Land M."/>
            <person name="Hauser L."/>
            <person name="Kyrpides N."/>
            <person name="Ivanova N."/>
            <person name="Pagani I."/>
            <person name="Kitzmiller T."/>
            <person name="Lynd L."/>
            <person name="Izquierdo J."/>
            <person name="Woyke T."/>
        </authorList>
    </citation>
    <scope>NUCLEOTIDE SEQUENCE [LARGE SCALE GENOMIC DNA]</scope>
    <source>
        <strain evidence="10">DSM 19732 / NBRC 101661 / EBR45</strain>
    </source>
</reference>
<dbReference type="Gene3D" id="3.30.479.30">
    <property type="entry name" value="Band 7 domain"/>
    <property type="match status" value="1"/>
</dbReference>
<dbReference type="RefSeq" id="WP_014254717.1">
    <property type="nucleotide sequence ID" value="NC_016627.1"/>
</dbReference>
<keyword evidence="4" id="KW-1133">Transmembrane helix</keyword>
<dbReference type="Pfam" id="PF01145">
    <property type="entry name" value="Band_7"/>
    <property type="match status" value="1"/>
</dbReference>
<dbReference type="InterPro" id="IPR001107">
    <property type="entry name" value="Band_7"/>
</dbReference>
<keyword evidence="7" id="KW-0175">Coiled coil</keyword>
<evidence type="ECO:0000256" key="7">
    <source>
        <dbReference type="SAM" id="Coils"/>
    </source>
</evidence>
<reference evidence="9 10" key="2">
    <citation type="journal article" date="2012" name="Stand. Genomic Sci.">
        <title>Complete Genome Sequence of Clostridium clariflavum DSM 19732.</title>
        <authorList>
            <person name="Izquierdo J.A."/>
            <person name="Goodwin L."/>
            <person name="Davenport K.W."/>
            <person name="Teshima H."/>
            <person name="Bruce D."/>
            <person name="Detter C."/>
            <person name="Tapia R."/>
            <person name="Han S."/>
            <person name="Land M."/>
            <person name="Hauser L."/>
            <person name="Jeffries C.D."/>
            <person name="Han J."/>
            <person name="Pitluck S."/>
            <person name="Nolan M."/>
            <person name="Chen A."/>
            <person name="Huntemann M."/>
            <person name="Mavromatis K."/>
            <person name="Mikhailova N."/>
            <person name="Liolios K."/>
            <person name="Woyke T."/>
            <person name="Lynd L.R."/>
        </authorList>
    </citation>
    <scope>NUCLEOTIDE SEQUENCE [LARGE SCALE GENOMIC DNA]</scope>
    <source>
        <strain evidence="10">DSM 19732 / NBRC 101661 / EBR45</strain>
    </source>
</reference>
<evidence type="ECO:0000313" key="9">
    <source>
        <dbReference type="EMBL" id="AEV68104.1"/>
    </source>
</evidence>
<comment type="function">
    <text evidence="6">HflC and HflK could regulate a protease.</text>
</comment>
<dbReference type="CDD" id="cd03405">
    <property type="entry name" value="SPFH_HflC"/>
    <property type="match status" value="1"/>
</dbReference>
<proteinExistence type="inferred from homology"/>
<feature type="coiled-coil region" evidence="7">
    <location>
        <begin position="174"/>
        <end position="227"/>
    </location>
</feature>
<dbReference type="STRING" id="720554.Clocl_1454"/>
<comment type="subcellular location">
    <subcellularLocation>
        <location evidence="1">Membrane</location>
    </subcellularLocation>
</comment>
<evidence type="ECO:0000259" key="8">
    <source>
        <dbReference type="SMART" id="SM00244"/>
    </source>
</evidence>
<dbReference type="PANTHER" id="PTHR42911">
    <property type="entry name" value="MODULATOR OF FTSH PROTEASE HFLC"/>
    <property type="match status" value="1"/>
</dbReference>
<evidence type="ECO:0000313" key="10">
    <source>
        <dbReference type="Proteomes" id="UP000005435"/>
    </source>
</evidence>
<dbReference type="SMART" id="SM00244">
    <property type="entry name" value="PHB"/>
    <property type="match status" value="1"/>
</dbReference>
<organism evidence="9 10">
    <name type="scientific">Acetivibrio clariflavus (strain DSM 19732 / NBRC 101661 / EBR45)</name>
    <name type="common">Clostridium clariflavum</name>
    <dbReference type="NCBI Taxonomy" id="720554"/>
    <lineage>
        <taxon>Bacteria</taxon>
        <taxon>Bacillati</taxon>
        <taxon>Bacillota</taxon>
        <taxon>Clostridia</taxon>
        <taxon>Eubacteriales</taxon>
        <taxon>Oscillospiraceae</taxon>
        <taxon>Acetivibrio</taxon>
    </lineage>
</organism>
<evidence type="ECO:0000256" key="4">
    <source>
        <dbReference type="ARBA" id="ARBA00022989"/>
    </source>
</evidence>
<dbReference type="GO" id="GO:0008233">
    <property type="term" value="F:peptidase activity"/>
    <property type="evidence" value="ECO:0007669"/>
    <property type="project" value="UniProtKB-KW"/>
</dbReference>
<dbReference type="EMBL" id="CP003065">
    <property type="protein sequence ID" value="AEV68104.1"/>
    <property type="molecule type" value="Genomic_DNA"/>
</dbReference>
<dbReference type="InterPro" id="IPR010200">
    <property type="entry name" value="HflC"/>
</dbReference>
<dbReference type="GO" id="GO:0016020">
    <property type="term" value="C:membrane"/>
    <property type="evidence" value="ECO:0007669"/>
    <property type="project" value="UniProtKB-SubCell"/>
</dbReference>
<evidence type="ECO:0000256" key="5">
    <source>
        <dbReference type="ARBA" id="ARBA00023136"/>
    </source>
</evidence>
<dbReference type="OrthoDB" id="9809197at2"/>
<gene>
    <name evidence="9" type="ordered locus">Clocl_1454</name>
</gene>
<keyword evidence="3" id="KW-0812">Transmembrane</keyword>
<dbReference type="eggNOG" id="COG0330">
    <property type="taxonomic scope" value="Bacteria"/>
</dbReference>
<protein>
    <recommendedName>
        <fullName evidence="6">Protein HflC</fullName>
    </recommendedName>
</protein>
<accession>G8M1C8</accession>
<dbReference type="SUPFAM" id="SSF117892">
    <property type="entry name" value="Band 7/SPFH domain"/>
    <property type="match status" value="1"/>
</dbReference>
<keyword evidence="9" id="KW-0645">Protease</keyword>